<reference evidence="2" key="1">
    <citation type="journal article" date="2024" name="Proc. Natl. Acad. Sci. U.S.A.">
        <title>Extraordinary preservation of gene collinearity over three hundred million years revealed in homosporous lycophytes.</title>
        <authorList>
            <person name="Li C."/>
            <person name="Wickell D."/>
            <person name="Kuo L.Y."/>
            <person name="Chen X."/>
            <person name="Nie B."/>
            <person name="Liao X."/>
            <person name="Peng D."/>
            <person name="Ji J."/>
            <person name="Jenkins J."/>
            <person name="Williams M."/>
            <person name="Shu S."/>
            <person name="Plott C."/>
            <person name="Barry K."/>
            <person name="Rajasekar S."/>
            <person name="Grimwood J."/>
            <person name="Han X."/>
            <person name="Sun S."/>
            <person name="Hou Z."/>
            <person name="He W."/>
            <person name="Dai G."/>
            <person name="Sun C."/>
            <person name="Schmutz J."/>
            <person name="Leebens-Mack J.H."/>
            <person name="Li F.W."/>
            <person name="Wang L."/>
        </authorList>
    </citation>
    <scope>NUCLEOTIDE SEQUENCE [LARGE SCALE GENOMIC DNA]</scope>
    <source>
        <strain evidence="2">cv. PW_Plant_1</strain>
    </source>
</reference>
<name>A0ACC2EIZ2_DIPCM</name>
<keyword evidence="2" id="KW-1185">Reference proteome</keyword>
<accession>A0ACC2EIZ2</accession>
<gene>
    <name evidence="1" type="ORF">O6H91_02G104300</name>
</gene>
<organism evidence="1 2">
    <name type="scientific">Diphasiastrum complanatum</name>
    <name type="common">Issler's clubmoss</name>
    <name type="synonym">Lycopodium complanatum</name>
    <dbReference type="NCBI Taxonomy" id="34168"/>
    <lineage>
        <taxon>Eukaryota</taxon>
        <taxon>Viridiplantae</taxon>
        <taxon>Streptophyta</taxon>
        <taxon>Embryophyta</taxon>
        <taxon>Tracheophyta</taxon>
        <taxon>Lycopodiopsida</taxon>
        <taxon>Lycopodiales</taxon>
        <taxon>Lycopodiaceae</taxon>
        <taxon>Lycopodioideae</taxon>
        <taxon>Diphasiastrum</taxon>
    </lineage>
</organism>
<comment type="caution">
    <text evidence="1">The sequence shown here is derived from an EMBL/GenBank/DDBJ whole genome shotgun (WGS) entry which is preliminary data.</text>
</comment>
<evidence type="ECO:0000313" key="2">
    <source>
        <dbReference type="Proteomes" id="UP001162992"/>
    </source>
</evidence>
<dbReference type="Proteomes" id="UP001162992">
    <property type="component" value="Chromosome 2"/>
</dbReference>
<dbReference type="EMBL" id="CM055093">
    <property type="protein sequence ID" value="KAJ7566463.1"/>
    <property type="molecule type" value="Genomic_DNA"/>
</dbReference>
<sequence length="322" mass="36593">MEHYSMVAPSARNVSRRFFCSRIHLTNARSDFCWHPLWSVIMVQDPKACIAGHKFKFMKPTLSRRNQHEKKAQRPMPVSVHLASEQLLDFPNYSRTVAIDKSLETQENRHKKVQDGDSSENLNAFSDIPAAVSELKAIQADSMRSKLVCKLSEANQYGRNLQRKVQETNETLSKCKGELAMMEVELQMLVQLAQEIARAGGKSLSKINGRYISSHLASRLEDLHKRVLSQIKDVDAMRLRDVPLQWYGMAESVQVMGSFDGWTQGKHMSPENTIAHTVFTTTLNLRPGRYEIKFIVEGIWRLSPQLPTVGEGTTINNLLLVE</sequence>
<proteinExistence type="predicted"/>
<evidence type="ECO:0000313" key="1">
    <source>
        <dbReference type="EMBL" id="KAJ7566463.1"/>
    </source>
</evidence>
<protein>
    <submittedName>
        <fullName evidence="1">Uncharacterized protein</fullName>
    </submittedName>
</protein>